<evidence type="ECO:0000256" key="1">
    <source>
        <dbReference type="SAM" id="SignalP"/>
    </source>
</evidence>
<keyword evidence="1" id="KW-0732">Signal</keyword>
<evidence type="ECO:0008006" key="4">
    <source>
        <dbReference type="Google" id="ProtNLM"/>
    </source>
</evidence>
<keyword evidence="3" id="KW-1185">Reference proteome</keyword>
<comment type="caution">
    <text evidence="2">The sequence shown here is derived from an EMBL/GenBank/DDBJ whole genome shotgun (WGS) entry which is preliminary data.</text>
</comment>
<name>A0A5B7GMZ4_PORTR</name>
<dbReference type="EMBL" id="VSRR010015671">
    <property type="protein sequence ID" value="MPC58428.1"/>
    <property type="molecule type" value="Genomic_DNA"/>
</dbReference>
<dbReference type="Proteomes" id="UP000324222">
    <property type="component" value="Unassembled WGS sequence"/>
</dbReference>
<feature type="signal peptide" evidence="1">
    <location>
        <begin position="1"/>
        <end position="28"/>
    </location>
</feature>
<evidence type="ECO:0000313" key="3">
    <source>
        <dbReference type="Proteomes" id="UP000324222"/>
    </source>
</evidence>
<feature type="chain" id="PRO_5022896041" description="Secreted protein" evidence="1">
    <location>
        <begin position="29"/>
        <end position="69"/>
    </location>
</feature>
<organism evidence="2 3">
    <name type="scientific">Portunus trituberculatus</name>
    <name type="common">Swimming crab</name>
    <name type="synonym">Neptunus trituberculatus</name>
    <dbReference type="NCBI Taxonomy" id="210409"/>
    <lineage>
        <taxon>Eukaryota</taxon>
        <taxon>Metazoa</taxon>
        <taxon>Ecdysozoa</taxon>
        <taxon>Arthropoda</taxon>
        <taxon>Crustacea</taxon>
        <taxon>Multicrustacea</taxon>
        <taxon>Malacostraca</taxon>
        <taxon>Eumalacostraca</taxon>
        <taxon>Eucarida</taxon>
        <taxon>Decapoda</taxon>
        <taxon>Pleocyemata</taxon>
        <taxon>Brachyura</taxon>
        <taxon>Eubrachyura</taxon>
        <taxon>Portunoidea</taxon>
        <taxon>Portunidae</taxon>
        <taxon>Portuninae</taxon>
        <taxon>Portunus</taxon>
    </lineage>
</organism>
<dbReference type="AlphaFoldDB" id="A0A5B7GMZ4"/>
<accession>A0A5B7GMZ4</accession>
<proteinExistence type="predicted"/>
<evidence type="ECO:0000313" key="2">
    <source>
        <dbReference type="EMBL" id="MPC58428.1"/>
    </source>
</evidence>
<protein>
    <recommendedName>
        <fullName evidence="4">Secreted protein</fullName>
    </recommendedName>
</protein>
<gene>
    <name evidence="2" type="ORF">E2C01_052433</name>
</gene>
<reference evidence="2 3" key="1">
    <citation type="submission" date="2019-05" db="EMBL/GenBank/DDBJ databases">
        <title>Another draft genome of Portunus trituberculatus and its Hox gene families provides insights of decapod evolution.</title>
        <authorList>
            <person name="Jeong J.-H."/>
            <person name="Song I."/>
            <person name="Kim S."/>
            <person name="Choi T."/>
            <person name="Kim D."/>
            <person name="Ryu S."/>
            <person name="Kim W."/>
        </authorList>
    </citation>
    <scope>NUCLEOTIDE SEQUENCE [LARGE SCALE GENOMIC DNA]</scope>
    <source>
        <tissue evidence="2">Muscle</tissue>
    </source>
</reference>
<sequence>MPRVVSTCHVRPCLCLLTALLSFHRICACLPNARGICCMEGWRRSGLLCAGEGVGRDRHCTHHPNPTAS</sequence>